<dbReference type="AlphaFoldDB" id="A0A2A6LTD6"/>
<dbReference type="Proteomes" id="UP000220353">
    <property type="component" value="Unassembled WGS sequence"/>
</dbReference>
<evidence type="ECO:0000313" key="2">
    <source>
        <dbReference type="Proteomes" id="UP000220353"/>
    </source>
</evidence>
<reference evidence="1 2" key="1">
    <citation type="submission" date="2017-09" db="EMBL/GenBank/DDBJ databases">
        <title>Comparative genomics of rhizobia isolated from Phaseolus vulgaris in China.</title>
        <authorList>
            <person name="Tong W."/>
        </authorList>
    </citation>
    <scope>NUCLEOTIDE SEQUENCE [LARGE SCALE GENOMIC DNA]</scope>
    <source>
        <strain evidence="1 2">PCH1</strain>
    </source>
</reference>
<dbReference type="EMBL" id="NWTC01000021">
    <property type="protein sequence ID" value="PDT45482.1"/>
    <property type="molecule type" value="Genomic_DNA"/>
</dbReference>
<comment type="caution">
    <text evidence="1">The sequence shown here is derived from an EMBL/GenBank/DDBJ whole genome shotgun (WGS) entry which is preliminary data.</text>
</comment>
<evidence type="ECO:0000313" key="1">
    <source>
        <dbReference type="EMBL" id="PDT45482.1"/>
    </source>
</evidence>
<name>A0A2A6LTD6_RHIFR</name>
<proteinExistence type="predicted"/>
<organism evidence="1 2">
    <name type="scientific">Rhizobium fredii</name>
    <name type="common">Sinorhizobium fredii</name>
    <dbReference type="NCBI Taxonomy" id="380"/>
    <lineage>
        <taxon>Bacteria</taxon>
        <taxon>Pseudomonadati</taxon>
        <taxon>Pseudomonadota</taxon>
        <taxon>Alphaproteobacteria</taxon>
        <taxon>Hyphomicrobiales</taxon>
        <taxon>Rhizobiaceae</taxon>
        <taxon>Sinorhizobium/Ensifer group</taxon>
        <taxon>Sinorhizobium</taxon>
    </lineage>
</organism>
<protein>
    <submittedName>
        <fullName evidence="1">Uncharacterized protein</fullName>
    </submittedName>
</protein>
<accession>A0A2A6LTD6</accession>
<sequence length="124" mass="14032">MPTVRKSEVLDDGGPYWTAPLPIDRKDLAPSIRREIDRQAERKSFKSYVVQIYEEPAGKPTGMFEIAFNPKSHMACAIYEAETEAERSSQRVVMETDPLWFSASDPEDAADVFFQTLVDGARET</sequence>
<gene>
    <name evidence="1" type="ORF">CO661_23625</name>
</gene>